<dbReference type="InterPro" id="IPR012606">
    <property type="entry name" value="Ribosomal_uS15_N"/>
</dbReference>
<dbReference type="GO" id="GO:0005840">
    <property type="term" value="C:ribosome"/>
    <property type="evidence" value="ECO:0007669"/>
    <property type="project" value="UniProtKB-KW"/>
</dbReference>
<dbReference type="InterPro" id="IPR023029">
    <property type="entry name" value="Ribosomal_uS15_arc_euk"/>
</dbReference>
<evidence type="ECO:0000259" key="5">
    <source>
        <dbReference type="Pfam" id="PF08069"/>
    </source>
</evidence>
<dbReference type="AlphaFoldDB" id="A0ABC8TS39"/>
<evidence type="ECO:0000256" key="4">
    <source>
        <dbReference type="SAM" id="SignalP"/>
    </source>
</evidence>
<keyword evidence="4" id="KW-0732">Signal</keyword>
<comment type="similarity">
    <text evidence="1">Belongs to the universal ribosomal protein uS15 family.</text>
</comment>
<comment type="caution">
    <text evidence="6">The sequence shown here is derived from an EMBL/GenBank/DDBJ whole genome shotgun (WGS) entry which is preliminary data.</text>
</comment>
<evidence type="ECO:0000313" key="7">
    <source>
        <dbReference type="Proteomes" id="UP001642360"/>
    </source>
</evidence>
<evidence type="ECO:0000256" key="1">
    <source>
        <dbReference type="ARBA" id="ARBA00008434"/>
    </source>
</evidence>
<dbReference type="PANTHER" id="PTHR11885">
    <property type="entry name" value="RIBOSOMAL PROTEIN S15P/S13E"/>
    <property type="match status" value="1"/>
</dbReference>
<keyword evidence="7" id="KW-1185">Reference proteome</keyword>
<feature type="domain" description="Small ribosomal subunit protein uS15 N-terminal" evidence="5">
    <location>
        <begin position="25"/>
        <end position="58"/>
    </location>
</feature>
<evidence type="ECO:0000256" key="2">
    <source>
        <dbReference type="ARBA" id="ARBA00022980"/>
    </source>
</evidence>
<proteinExistence type="inferred from homology"/>
<dbReference type="Pfam" id="PF08069">
    <property type="entry name" value="Ribosomal_S13_N"/>
    <property type="match status" value="1"/>
</dbReference>
<keyword evidence="3" id="KW-0687">Ribonucleoprotein</keyword>
<dbReference type="Gene3D" id="4.10.860.130">
    <property type="match status" value="1"/>
</dbReference>
<dbReference type="GO" id="GO:1990904">
    <property type="term" value="C:ribonucleoprotein complex"/>
    <property type="evidence" value="ECO:0007669"/>
    <property type="project" value="UniProtKB-KW"/>
</dbReference>
<protein>
    <recommendedName>
        <fullName evidence="5">Small ribosomal subunit protein uS15 N-terminal domain-containing protein</fullName>
    </recommendedName>
</protein>
<evidence type="ECO:0000313" key="6">
    <source>
        <dbReference type="EMBL" id="CAK9170656.1"/>
    </source>
</evidence>
<organism evidence="6 7">
    <name type="scientific">Ilex paraguariensis</name>
    <name type="common">yerba mate</name>
    <dbReference type="NCBI Taxonomy" id="185542"/>
    <lineage>
        <taxon>Eukaryota</taxon>
        <taxon>Viridiplantae</taxon>
        <taxon>Streptophyta</taxon>
        <taxon>Embryophyta</taxon>
        <taxon>Tracheophyta</taxon>
        <taxon>Spermatophyta</taxon>
        <taxon>Magnoliopsida</taxon>
        <taxon>eudicotyledons</taxon>
        <taxon>Gunneridae</taxon>
        <taxon>Pentapetalae</taxon>
        <taxon>asterids</taxon>
        <taxon>campanulids</taxon>
        <taxon>Aquifoliales</taxon>
        <taxon>Aquifoliaceae</taxon>
        <taxon>Ilex</taxon>
    </lineage>
</organism>
<dbReference type="Proteomes" id="UP001642360">
    <property type="component" value="Unassembled WGS sequence"/>
</dbReference>
<sequence length="79" mass="9003">MIISLNRAFCVLSGRVSLLLLCLTRWHKISSQDVDENICKFAKKGLTPSHISVILCDSWNCSGQERHWKQDLAYPQGSR</sequence>
<evidence type="ECO:0000256" key="3">
    <source>
        <dbReference type="ARBA" id="ARBA00023274"/>
    </source>
</evidence>
<keyword evidence="2" id="KW-0689">Ribosomal protein</keyword>
<gene>
    <name evidence="6" type="ORF">ILEXP_LOCUS40153</name>
</gene>
<reference evidence="6 7" key="1">
    <citation type="submission" date="2024-02" db="EMBL/GenBank/DDBJ databases">
        <authorList>
            <person name="Vignale AGUSTIN F."/>
            <person name="Sosa J E."/>
            <person name="Modenutti C."/>
        </authorList>
    </citation>
    <scope>NUCLEOTIDE SEQUENCE [LARGE SCALE GENOMIC DNA]</scope>
</reference>
<feature type="chain" id="PRO_5044763653" description="Small ribosomal subunit protein uS15 N-terminal domain-containing protein" evidence="4">
    <location>
        <begin position="32"/>
        <end position="79"/>
    </location>
</feature>
<name>A0ABC8TS39_9AQUA</name>
<dbReference type="PANTHER" id="PTHR11885:SF25">
    <property type="entry name" value="SMALL RIBOSOMAL SUBUNIT PROTEIN US15Y-RELATED"/>
    <property type="match status" value="1"/>
</dbReference>
<feature type="signal peptide" evidence="4">
    <location>
        <begin position="1"/>
        <end position="31"/>
    </location>
</feature>
<accession>A0ABC8TS39</accession>
<dbReference type="EMBL" id="CAUOFW020005546">
    <property type="protein sequence ID" value="CAK9170656.1"/>
    <property type="molecule type" value="Genomic_DNA"/>
</dbReference>